<gene>
    <name evidence="1" type="ORF">UFOPK3773_02440</name>
</gene>
<accession>A0A6J7LDS0</accession>
<organism evidence="1">
    <name type="scientific">freshwater metagenome</name>
    <dbReference type="NCBI Taxonomy" id="449393"/>
    <lineage>
        <taxon>unclassified sequences</taxon>
        <taxon>metagenomes</taxon>
        <taxon>ecological metagenomes</taxon>
    </lineage>
</organism>
<proteinExistence type="predicted"/>
<name>A0A6J7LDS0_9ZZZZ</name>
<evidence type="ECO:0000313" key="1">
    <source>
        <dbReference type="EMBL" id="CAB4965815.1"/>
    </source>
</evidence>
<dbReference type="CDD" id="cd21650">
    <property type="entry name" value="CrtA-like"/>
    <property type="match status" value="1"/>
</dbReference>
<reference evidence="1" key="1">
    <citation type="submission" date="2020-05" db="EMBL/GenBank/DDBJ databases">
        <authorList>
            <person name="Chiriac C."/>
            <person name="Salcher M."/>
            <person name="Ghai R."/>
            <person name="Kavagutti S V."/>
        </authorList>
    </citation>
    <scope>NUCLEOTIDE SEQUENCE</scope>
</reference>
<sequence length="251" mass="27379">MSAADYRVRSAPGAQEPVPALVTLDVWGVPGRAVPRALVRMGLDRGAVRRQRGVTFAKMLGTGSGRTFTSRDADPRHWGALVAWNDAVAADSFAVSSVASGWSSIAHEHARFTMRPLISRGTWAGRAPFGDPVAHRWDGPVAALTRARIRPTQWVDFWRSVPNVSDDLDVLPGIVFRLGIGEAPVGLQGTFSVWESNAALTEFAHRRSPHREVMQRTHETGWYAEELFARFALMSAEGDYGGLPVQLGPTP</sequence>
<protein>
    <submittedName>
        <fullName evidence="1">Unannotated protein</fullName>
    </submittedName>
</protein>
<dbReference type="InterPro" id="IPR049574">
    <property type="entry name" value="CrtA-like"/>
</dbReference>
<dbReference type="EMBL" id="CAFBNF010000422">
    <property type="protein sequence ID" value="CAB4965815.1"/>
    <property type="molecule type" value="Genomic_DNA"/>
</dbReference>
<dbReference type="AlphaFoldDB" id="A0A6J7LDS0"/>